<name>A0A8J6IXJ7_9FIRM</name>
<evidence type="ECO:0000313" key="2">
    <source>
        <dbReference type="EMBL" id="MBC5722200.1"/>
    </source>
</evidence>
<comment type="caution">
    <text evidence="2">The sequence shown here is derived from an EMBL/GenBank/DDBJ whole genome shotgun (WGS) entry which is preliminary data.</text>
</comment>
<dbReference type="Proteomes" id="UP000628736">
    <property type="component" value="Unassembled WGS sequence"/>
</dbReference>
<evidence type="ECO:0000256" key="1">
    <source>
        <dbReference type="SAM" id="MobiDB-lite"/>
    </source>
</evidence>
<organism evidence="2 3">
    <name type="scientific">Flintibacter hominis</name>
    <dbReference type="NCBI Taxonomy" id="2763048"/>
    <lineage>
        <taxon>Bacteria</taxon>
        <taxon>Bacillati</taxon>
        <taxon>Bacillota</taxon>
        <taxon>Clostridia</taxon>
        <taxon>Eubacteriales</taxon>
        <taxon>Flintibacter</taxon>
    </lineage>
</organism>
<dbReference type="RefSeq" id="WP_186852449.1">
    <property type="nucleotide sequence ID" value="NZ_JACOPO010000003.1"/>
</dbReference>
<reference evidence="2" key="1">
    <citation type="submission" date="2020-08" db="EMBL/GenBank/DDBJ databases">
        <title>Genome public.</title>
        <authorList>
            <person name="Liu C."/>
            <person name="Sun Q."/>
        </authorList>
    </citation>
    <scope>NUCLEOTIDE SEQUENCE</scope>
    <source>
        <strain evidence="2">NSJ-23</strain>
    </source>
</reference>
<gene>
    <name evidence="2" type="ORF">H8S11_05185</name>
</gene>
<accession>A0A8J6IXJ7</accession>
<feature type="region of interest" description="Disordered" evidence="1">
    <location>
        <begin position="142"/>
        <end position="163"/>
    </location>
</feature>
<dbReference type="AlphaFoldDB" id="A0A8J6IXJ7"/>
<evidence type="ECO:0000313" key="3">
    <source>
        <dbReference type="Proteomes" id="UP000628736"/>
    </source>
</evidence>
<keyword evidence="3" id="KW-1185">Reference proteome</keyword>
<protein>
    <submittedName>
        <fullName evidence="2">Uncharacterized protein</fullName>
    </submittedName>
</protein>
<sequence length="163" mass="18055">MAGFPNYTYPAYGGYNPVTPFAPAPQVYQPMQQPVPQPVQSAQTVGSTNTQPNFFCRPVASKEEALGVPVDFMGAPMFFPDLAHSVVYMKRFNTNSGSADVFEFKLDTPREKQEQVPTQVAAFAPLDEFIDMKDTVQNLKDEVDRLKKPTGKAVKKNDASNDE</sequence>
<proteinExistence type="predicted"/>
<dbReference type="EMBL" id="JACOPO010000003">
    <property type="protein sequence ID" value="MBC5722200.1"/>
    <property type="molecule type" value="Genomic_DNA"/>
</dbReference>